<protein>
    <submittedName>
        <fullName evidence="2">Formyl-CoA transferase</fullName>
    </submittedName>
</protein>
<organism evidence="2 5">
    <name type="scientific">Pseudomonas delhiensis</name>
    <dbReference type="NCBI Taxonomy" id="366289"/>
    <lineage>
        <taxon>Bacteria</taxon>
        <taxon>Pseudomonadati</taxon>
        <taxon>Pseudomonadota</taxon>
        <taxon>Gammaproteobacteria</taxon>
        <taxon>Pseudomonadales</taxon>
        <taxon>Pseudomonadaceae</taxon>
        <taxon>Pseudomonas</taxon>
    </lineage>
</organism>
<evidence type="ECO:0000313" key="2">
    <source>
        <dbReference type="EMBL" id="SDL20081.1"/>
    </source>
</evidence>
<dbReference type="Proteomes" id="UP000198309">
    <property type="component" value="Unassembled WGS sequence"/>
</dbReference>
<dbReference type="EMBL" id="FNEC01000085">
    <property type="protein sequence ID" value="SDL20081.1"/>
    <property type="molecule type" value="Genomic_DNA"/>
</dbReference>
<proteinExistence type="predicted"/>
<gene>
    <name evidence="2" type="ORF">SAMN05216189_10853</name>
    <name evidence="3" type="ORF">SAMN06295949_12142</name>
</gene>
<dbReference type="InterPro" id="IPR003673">
    <property type="entry name" value="CoA-Trfase_fam_III"/>
</dbReference>
<dbReference type="Gene3D" id="3.30.1540.10">
    <property type="entry name" value="formyl-coa transferase, domain 3"/>
    <property type="match status" value="1"/>
</dbReference>
<dbReference type="InterPro" id="IPR023606">
    <property type="entry name" value="CoA-Trfase_III_dom_1_sf"/>
</dbReference>
<keyword evidence="1 2" id="KW-0808">Transferase</keyword>
<dbReference type="RefSeq" id="WP_089393050.1">
    <property type="nucleotide sequence ID" value="NZ_FNEC01000085.1"/>
</dbReference>
<dbReference type="EMBL" id="FZPC01000021">
    <property type="protein sequence ID" value="SNT31906.1"/>
    <property type="molecule type" value="Genomic_DNA"/>
</dbReference>
<dbReference type="InterPro" id="IPR044855">
    <property type="entry name" value="CoA-Trfase_III_dom3_sf"/>
</dbReference>
<dbReference type="Pfam" id="PF02515">
    <property type="entry name" value="CoA_transf_3"/>
    <property type="match status" value="1"/>
</dbReference>
<dbReference type="InterPro" id="IPR050483">
    <property type="entry name" value="CoA-transferase_III_domain"/>
</dbReference>
<dbReference type="SUPFAM" id="SSF89796">
    <property type="entry name" value="CoA-transferase family III (CaiB/BaiF)"/>
    <property type="match status" value="1"/>
</dbReference>
<reference evidence="2 5" key="1">
    <citation type="submission" date="2016-10" db="EMBL/GenBank/DDBJ databases">
        <authorList>
            <person name="de Groot N.N."/>
        </authorList>
    </citation>
    <scope>NUCLEOTIDE SEQUENCE [LARGE SCALE GENOMIC DNA]</scope>
    <source>
        <strain evidence="2 5">CCM 7361</strain>
    </source>
</reference>
<evidence type="ECO:0000313" key="4">
    <source>
        <dbReference type="Proteomes" id="UP000198309"/>
    </source>
</evidence>
<evidence type="ECO:0000256" key="1">
    <source>
        <dbReference type="ARBA" id="ARBA00022679"/>
    </source>
</evidence>
<dbReference type="PANTHER" id="PTHR48207">
    <property type="entry name" value="SUCCINATE--HYDROXYMETHYLGLUTARATE COA-TRANSFERASE"/>
    <property type="match status" value="1"/>
</dbReference>
<evidence type="ECO:0000313" key="5">
    <source>
        <dbReference type="Proteomes" id="UP000199693"/>
    </source>
</evidence>
<dbReference type="AlphaFoldDB" id="A0A239LMW5"/>
<dbReference type="GO" id="GO:0008410">
    <property type="term" value="F:CoA-transferase activity"/>
    <property type="evidence" value="ECO:0007669"/>
    <property type="project" value="TreeGrafter"/>
</dbReference>
<evidence type="ECO:0000313" key="3">
    <source>
        <dbReference type="EMBL" id="SNT31906.1"/>
    </source>
</evidence>
<dbReference type="Gene3D" id="3.40.50.10540">
    <property type="entry name" value="Crotonobetainyl-coa:carnitine coa-transferase, domain 1"/>
    <property type="match status" value="1"/>
</dbReference>
<dbReference type="Proteomes" id="UP000199693">
    <property type="component" value="Unassembled WGS sequence"/>
</dbReference>
<dbReference type="PANTHER" id="PTHR48207:SF3">
    <property type="entry name" value="SUCCINATE--HYDROXYMETHYLGLUTARATE COA-TRANSFERASE"/>
    <property type="match status" value="1"/>
</dbReference>
<reference evidence="3 4" key="2">
    <citation type="submission" date="2017-06" db="EMBL/GenBank/DDBJ databases">
        <authorList>
            <person name="Varghese N."/>
            <person name="Submissions S."/>
        </authorList>
    </citation>
    <scope>NUCLEOTIDE SEQUENCE [LARGE SCALE GENOMIC DNA]</scope>
    <source>
        <strain evidence="3 4">RLD-1</strain>
    </source>
</reference>
<sequence>MNTALEGIRILDLSRILAGPWCTQNLADLGADVIKVESPWGGDDSRDWGPHYLEVADGEERLSAYFLSCNRGKRSIAIDFSRPEGAEVVRRLARQADVVIENYKSGSLARHGLDYESLSDGNPGLIYVSITGFGQTGPMAGRPGYDYIFQGFGGLMSYTGHPDGEPGAGPLRTGASIIDLSTGMYATAAVLAALIERVRTGSGRYVDLALSDVAIAINANHNLGYLISGRVPERMGNTHANLAPYEVFACADGHLILAIGNDQQFTRFCALAGEPGLASDARFASNEQRLHNRPALREAVAVLLARKTRSAWKEVLDGAGIPWGPINTLQQAFDDAQVRHRLVRQMLRHPRAGDIPCVRNPLLAGDVSAGRAPPMLGEHTSEILSELRFDKARIDALKNAGIVAGD</sequence>
<accession>A0A239LMW5</accession>
<keyword evidence="4" id="KW-1185">Reference proteome</keyword>
<name>A0A239LMW5_9PSED</name>